<reference evidence="15" key="1">
    <citation type="submission" date="2013-11" db="EMBL/GenBank/DDBJ databases">
        <title>The genomic landscape of the Guanapo guppy.</title>
        <authorList>
            <person name="Kuenstner A."/>
            <person name="Dreyer C."/>
        </authorList>
    </citation>
    <scope>NUCLEOTIDE SEQUENCE</scope>
    <source>
        <strain evidence="15">Guanapo</strain>
    </source>
</reference>
<dbReference type="EC" id="3.5.4.34" evidence="8"/>
<evidence type="ECO:0000256" key="1">
    <source>
        <dbReference type="ARBA" id="ARBA00022694"/>
    </source>
</evidence>
<feature type="domain" description="A to I editase" evidence="13">
    <location>
        <begin position="61"/>
        <end position="429"/>
    </location>
</feature>
<evidence type="ECO:0000313" key="15">
    <source>
        <dbReference type="Proteomes" id="UP000242638"/>
    </source>
</evidence>
<dbReference type="OMA" id="PVNQTHP"/>
<keyword evidence="4" id="KW-0862">Zinc</keyword>
<evidence type="ECO:0000256" key="8">
    <source>
        <dbReference type="ARBA" id="ARBA00038940"/>
    </source>
</evidence>
<dbReference type="PANTHER" id="PTHR46516">
    <property type="entry name" value="TRNA-SPECIFIC ADENOSINE DEAMINASE 1"/>
    <property type="match status" value="1"/>
</dbReference>
<keyword evidence="15" id="KW-1185">Reference proteome</keyword>
<keyword evidence="2" id="KW-0479">Metal-binding</keyword>
<feature type="region of interest" description="Disordered" evidence="12">
    <location>
        <begin position="164"/>
        <end position="250"/>
    </location>
</feature>
<feature type="region of interest" description="Disordered" evidence="12">
    <location>
        <begin position="500"/>
        <end position="528"/>
    </location>
</feature>
<comment type="function">
    <text evidence="6">Specifically deaminates adenosine-37 to inosine in tRNA-Ala.</text>
</comment>
<comment type="cofactor">
    <cofactor evidence="5">
        <name>1D-myo-inositol hexakisphosphate</name>
        <dbReference type="ChEBI" id="CHEBI:58130"/>
    </cofactor>
</comment>
<feature type="compositionally biased region" description="Basic and acidic residues" evidence="12">
    <location>
        <begin position="191"/>
        <end position="207"/>
    </location>
</feature>
<dbReference type="Proteomes" id="UP000242638">
    <property type="component" value="Unassembled WGS sequence"/>
</dbReference>
<comment type="catalytic activity">
    <reaction evidence="11">
        <text>adenosine(37) in tRNA(Ala) + H2O + H(+) = inosine(37) in tRNA(Ala) + NH4(+)</text>
        <dbReference type="Rhea" id="RHEA:50968"/>
        <dbReference type="Rhea" id="RHEA-COMP:12855"/>
        <dbReference type="Rhea" id="RHEA-COMP:12856"/>
        <dbReference type="ChEBI" id="CHEBI:15377"/>
        <dbReference type="ChEBI" id="CHEBI:15378"/>
        <dbReference type="ChEBI" id="CHEBI:28938"/>
        <dbReference type="ChEBI" id="CHEBI:74411"/>
        <dbReference type="ChEBI" id="CHEBI:82852"/>
        <dbReference type="EC" id="3.5.4.34"/>
    </reaction>
</comment>
<dbReference type="GeneTree" id="ENSGT00940000157942"/>
<reference evidence="14" key="3">
    <citation type="submission" date="2025-09" db="UniProtKB">
        <authorList>
            <consortium name="Ensembl"/>
        </authorList>
    </citation>
    <scope>IDENTIFICATION</scope>
    <source>
        <strain evidence="14">Guanapo</strain>
    </source>
</reference>
<evidence type="ECO:0000256" key="9">
    <source>
        <dbReference type="ARBA" id="ARBA00040502"/>
    </source>
</evidence>
<dbReference type="GO" id="GO:0046872">
    <property type="term" value="F:metal ion binding"/>
    <property type="evidence" value="ECO:0007669"/>
    <property type="project" value="UniProtKB-KW"/>
</dbReference>
<dbReference type="OrthoDB" id="10268011at2759"/>
<dbReference type="Ensembl" id="ENSPRET00000004606.1">
    <property type="protein sequence ID" value="ENSPREP00000004542.1"/>
    <property type="gene ID" value="ENSPREG00000003181.1"/>
</dbReference>
<evidence type="ECO:0000313" key="14">
    <source>
        <dbReference type="Ensembl" id="ENSPREP00000004542.1"/>
    </source>
</evidence>
<evidence type="ECO:0000256" key="10">
    <source>
        <dbReference type="ARBA" id="ARBA00041760"/>
    </source>
</evidence>
<dbReference type="SMART" id="SM00552">
    <property type="entry name" value="ADEAMc"/>
    <property type="match status" value="1"/>
</dbReference>
<evidence type="ECO:0000256" key="7">
    <source>
        <dbReference type="ARBA" id="ARBA00038326"/>
    </source>
</evidence>
<dbReference type="PANTHER" id="PTHR46516:SF1">
    <property type="entry name" value="TRNA-SPECIFIC ADENOSINE DEAMINASE 1"/>
    <property type="match status" value="1"/>
</dbReference>
<evidence type="ECO:0000256" key="3">
    <source>
        <dbReference type="ARBA" id="ARBA00022801"/>
    </source>
</evidence>
<evidence type="ECO:0000256" key="12">
    <source>
        <dbReference type="SAM" id="MobiDB-lite"/>
    </source>
</evidence>
<evidence type="ECO:0000259" key="13">
    <source>
        <dbReference type="PROSITE" id="PS50141"/>
    </source>
</evidence>
<evidence type="ECO:0000256" key="4">
    <source>
        <dbReference type="ARBA" id="ARBA00022833"/>
    </source>
</evidence>
<dbReference type="GO" id="GO:0008033">
    <property type="term" value="P:tRNA processing"/>
    <property type="evidence" value="ECO:0007669"/>
    <property type="project" value="UniProtKB-KW"/>
</dbReference>
<protein>
    <recommendedName>
        <fullName evidence="9">tRNA-specific adenosine deaminase 1</fullName>
        <ecNumber evidence="8">3.5.4.34</ecNumber>
    </recommendedName>
    <alternativeName>
        <fullName evidence="10">tRNA-specific adenosine-37 deaminase</fullName>
    </alternativeName>
</protein>
<accession>A0A3P9N4U8</accession>
<dbReference type="PROSITE" id="PS50141">
    <property type="entry name" value="A_DEAMIN_EDITASE"/>
    <property type="match status" value="1"/>
</dbReference>
<keyword evidence="1" id="KW-0819">tRNA processing</keyword>
<evidence type="ECO:0000256" key="2">
    <source>
        <dbReference type="ARBA" id="ARBA00022723"/>
    </source>
</evidence>
<name>A0A3P9N4U8_POERE</name>
<dbReference type="Bgee" id="ENSPREG00000003181">
    <property type="expression patterns" value="Expressed in caudal fin"/>
</dbReference>
<dbReference type="CTD" id="23536"/>
<reference evidence="14" key="2">
    <citation type="submission" date="2025-08" db="UniProtKB">
        <authorList>
            <consortium name="Ensembl"/>
        </authorList>
    </citation>
    <scope>IDENTIFICATION</scope>
    <source>
        <strain evidence="14">Guanapo</strain>
    </source>
</reference>
<dbReference type="InterPro" id="IPR002466">
    <property type="entry name" value="A_deamin"/>
</dbReference>
<sequence>MIFLLFNMINADEVAELCYERFRQLPRRGKPEPGREWSLLAAVLRITRRPNSDSVEMEVVSLGTGTKCIGKAAMSAAGDVLNDSHAEVIARRGCIRYLIQELHGAVSGRCSSLFRPADRRGKWRLQPGVSFLLFTSHTPCGDASIIPMTDSQAQPCPLVTSVSSCGETDGGQNLKRKAKEPGKGGNLKLPRLAEEDSKEEEESRTKSPDGVASVPASASELKPGDSRQSDVHRTGAKCVPGAPADPLRPGAVYHSTGVLRVKPGRGEPTLSLSCSDKLARWGVLGFQGALLSHYLEEALYFDTVVVGKCPYSQEVMHRALVTRCSRVSELPAGFSVCSPLLLQSSLEFPFSQNQTELQHQGGQGRISACGAAISWCNVADQPLDVTANGYKHGVTKKVLGTPKARSLLCKLELFHSFLSLVAATDPSALPDSLRSLIIPHLKTKLQFPVTWLPYQRVTRKFSSLCSHRKKVRRAAHLLGPQAGLPVVPAGLAAAASAGLPSVAPQRQKPPPVSLKADSTAGMSSSGSMKNRLCCSANPEGHVLKRPPAGRKALISNRGRQNQRQSVAFPWPSVSSAALRLRTRSRTARSVPLRPAGVCMWLLYFHVARAL</sequence>
<dbReference type="GO" id="GO:0003723">
    <property type="term" value="F:RNA binding"/>
    <property type="evidence" value="ECO:0007669"/>
    <property type="project" value="InterPro"/>
</dbReference>
<dbReference type="RefSeq" id="XP_008410013.1">
    <property type="nucleotide sequence ID" value="XM_008411791.2"/>
</dbReference>
<evidence type="ECO:0000256" key="11">
    <source>
        <dbReference type="ARBA" id="ARBA00047635"/>
    </source>
</evidence>
<evidence type="ECO:0000256" key="6">
    <source>
        <dbReference type="ARBA" id="ARBA00037784"/>
    </source>
</evidence>
<dbReference type="GO" id="GO:0043829">
    <property type="term" value="F:tRNA-specific adenosine-37 deaminase activity"/>
    <property type="evidence" value="ECO:0007669"/>
    <property type="project" value="UniProtKB-EC"/>
</dbReference>
<evidence type="ECO:0000256" key="5">
    <source>
        <dbReference type="ARBA" id="ARBA00037026"/>
    </source>
</evidence>
<dbReference type="KEGG" id="pret:103466300"/>
<dbReference type="STRING" id="8081.ENSPREP00000004542"/>
<dbReference type="Pfam" id="PF02137">
    <property type="entry name" value="A_deamin"/>
    <property type="match status" value="1"/>
</dbReference>
<dbReference type="GeneID" id="103466300"/>
<proteinExistence type="inferred from homology"/>
<keyword evidence="3" id="KW-0378">Hydrolase</keyword>
<feature type="compositionally biased region" description="Basic and acidic residues" evidence="12">
    <location>
        <begin position="222"/>
        <end position="233"/>
    </location>
</feature>
<dbReference type="AlphaFoldDB" id="A0A3P9N4U8"/>
<comment type="similarity">
    <text evidence="7">Belongs to the ADAT1 family.</text>
</comment>
<organism evidence="14 15">
    <name type="scientific">Poecilia reticulata</name>
    <name type="common">Guppy</name>
    <name type="synonym">Acanthophacelus reticulatus</name>
    <dbReference type="NCBI Taxonomy" id="8081"/>
    <lineage>
        <taxon>Eukaryota</taxon>
        <taxon>Metazoa</taxon>
        <taxon>Chordata</taxon>
        <taxon>Craniata</taxon>
        <taxon>Vertebrata</taxon>
        <taxon>Euteleostomi</taxon>
        <taxon>Actinopterygii</taxon>
        <taxon>Neopterygii</taxon>
        <taxon>Teleostei</taxon>
        <taxon>Neoteleostei</taxon>
        <taxon>Acanthomorphata</taxon>
        <taxon>Ovalentaria</taxon>
        <taxon>Atherinomorphae</taxon>
        <taxon>Cyprinodontiformes</taxon>
        <taxon>Poeciliidae</taxon>
        <taxon>Poeciliinae</taxon>
        <taxon>Poecilia</taxon>
    </lineage>
</organism>